<dbReference type="InterPro" id="IPR006262">
    <property type="entry name" value="Cyt_deam_tetra"/>
</dbReference>
<dbReference type="PANTHER" id="PTHR11644">
    <property type="entry name" value="CYTIDINE DEAMINASE"/>
    <property type="match status" value="1"/>
</dbReference>
<dbReference type="GO" id="GO:0072527">
    <property type="term" value="P:pyrimidine-containing compound metabolic process"/>
    <property type="evidence" value="ECO:0007669"/>
    <property type="project" value="UniProtKB-ARBA"/>
</dbReference>
<dbReference type="SUPFAM" id="SSF53927">
    <property type="entry name" value="Cytidine deaminase-like"/>
    <property type="match status" value="1"/>
</dbReference>
<evidence type="ECO:0000259" key="16">
    <source>
        <dbReference type="PROSITE" id="PS51747"/>
    </source>
</evidence>
<feature type="binding site" evidence="14">
    <location>
        <position position="111"/>
    </location>
    <ligand>
        <name>Zn(2+)</name>
        <dbReference type="ChEBI" id="CHEBI:29105"/>
        <note>catalytic</note>
    </ligand>
</feature>
<dbReference type="Pfam" id="PF00383">
    <property type="entry name" value="dCMP_cyt_deam_1"/>
    <property type="match status" value="1"/>
</dbReference>
<dbReference type="GO" id="GO:0055086">
    <property type="term" value="P:nucleobase-containing small molecule metabolic process"/>
    <property type="evidence" value="ECO:0007669"/>
    <property type="project" value="UniProtKB-ARBA"/>
</dbReference>
<evidence type="ECO:0000313" key="17">
    <source>
        <dbReference type="EMBL" id="CEA15156.1"/>
    </source>
</evidence>
<evidence type="ECO:0000256" key="3">
    <source>
        <dbReference type="ARBA" id="ARBA00006576"/>
    </source>
</evidence>
<organism evidence="17 18">
    <name type="scientific">Fermentimonas caenicola</name>
    <dbReference type="NCBI Taxonomy" id="1562970"/>
    <lineage>
        <taxon>Bacteria</taxon>
        <taxon>Pseudomonadati</taxon>
        <taxon>Bacteroidota</taxon>
        <taxon>Bacteroidia</taxon>
        <taxon>Bacteroidales</taxon>
        <taxon>Dysgonomonadaceae</taxon>
        <taxon>Fermentimonas</taxon>
    </lineage>
</organism>
<dbReference type="HOGENOM" id="CLU_097262_1_0_10"/>
<dbReference type="CDD" id="cd01283">
    <property type="entry name" value="cytidine_deaminase"/>
    <property type="match status" value="1"/>
</dbReference>
<feature type="binding site" evidence="13">
    <location>
        <begin position="61"/>
        <end position="67"/>
    </location>
    <ligand>
        <name>substrate</name>
    </ligand>
</feature>
<keyword evidence="18" id="KW-1185">Reference proteome</keyword>
<dbReference type="GO" id="GO:0008270">
    <property type="term" value="F:zinc ion binding"/>
    <property type="evidence" value="ECO:0007669"/>
    <property type="project" value="UniProtKB-UniRule"/>
</dbReference>
<evidence type="ECO:0000256" key="7">
    <source>
        <dbReference type="ARBA" id="ARBA00022801"/>
    </source>
</evidence>
<dbReference type="KEGG" id="pbt:ING2E5B_0387"/>
<evidence type="ECO:0000256" key="11">
    <source>
        <dbReference type="ARBA" id="ARBA00049558"/>
    </source>
</evidence>
<dbReference type="PROSITE" id="PS51747">
    <property type="entry name" value="CYT_DCMP_DEAMINASES_2"/>
    <property type="match status" value="1"/>
</dbReference>
<dbReference type="Proteomes" id="UP000032417">
    <property type="component" value="Chromosome 1"/>
</dbReference>
<dbReference type="PROSITE" id="PS00903">
    <property type="entry name" value="CYT_DCMP_DEAMINASES_1"/>
    <property type="match status" value="1"/>
</dbReference>
<proteinExistence type="inferred from homology"/>
<evidence type="ECO:0000256" key="14">
    <source>
        <dbReference type="PIRSR" id="PIRSR606262-3"/>
    </source>
</evidence>
<dbReference type="NCBIfam" id="NF004064">
    <property type="entry name" value="PRK05578.1"/>
    <property type="match status" value="1"/>
</dbReference>
<dbReference type="AlphaFoldDB" id="A0A098BYA8"/>
<evidence type="ECO:0000256" key="4">
    <source>
        <dbReference type="ARBA" id="ARBA00012783"/>
    </source>
</evidence>
<dbReference type="EMBL" id="LN515532">
    <property type="protein sequence ID" value="CEA15156.1"/>
    <property type="molecule type" value="Genomic_DNA"/>
</dbReference>
<dbReference type="EC" id="3.5.4.5" evidence="4 15"/>
<evidence type="ECO:0000313" key="18">
    <source>
        <dbReference type="Proteomes" id="UP000032417"/>
    </source>
</evidence>
<protein>
    <recommendedName>
        <fullName evidence="5 15">Cytidine deaminase</fullName>
        <ecNumber evidence="4 15">3.5.4.5</ecNumber>
    </recommendedName>
    <alternativeName>
        <fullName evidence="9 15">Cytidine aminohydrolase</fullName>
    </alternativeName>
</protein>
<reference evidence="17 18" key="1">
    <citation type="submission" date="2014-08" db="EMBL/GenBank/DDBJ databases">
        <authorList>
            <person name="Wibberg D."/>
        </authorList>
    </citation>
    <scope>NUCLEOTIDE SEQUENCE [LARGE SCALE GENOMIC DNA]</scope>
    <source>
        <strain evidence="18">ING2-E5B</strain>
    </source>
</reference>
<feature type="binding site" evidence="14">
    <location>
        <position position="114"/>
    </location>
    <ligand>
        <name>Zn(2+)</name>
        <dbReference type="ChEBI" id="CHEBI:29105"/>
        <note>catalytic</note>
    </ligand>
</feature>
<dbReference type="InterPro" id="IPR050202">
    <property type="entry name" value="Cyt/Deoxycyt_deaminase"/>
</dbReference>
<dbReference type="OrthoDB" id="9795347at2"/>
<evidence type="ECO:0000256" key="8">
    <source>
        <dbReference type="ARBA" id="ARBA00022833"/>
    </source>
</evidence>
<evidence type="ECO:0000256" key="10">
    <source>
        <dbReference type="ARBA" id="ARBA00049252"/>
    </source>
</evidence>
<feature type="binding site" evidence="14">
    <location>
        <position position="72"/>
    </location>
    <ligand>
        <name>Zn(2+)</name>
        <dbReference type="ChEBI" id="CHEBI:29105"/>
        <note>catalytic</note>
    </ligand>
</feature>
<dbReference type="GO" id="GO:0004126">
    <property type="term" value="F:cytidine deaminase activity"/>
    <property type="evidence" value="ECO:0007669"/>
    <property type="project" value="UniProtKB-UniRule"/>
</dbReference>
<evidence type="ECO:0000256" key="5">
    <source>
        <dbReference type="ARBA" id="ARBA00018266"/>
    </source>
</evidence>
<comment type="catalytic activity">
    <reaction evidence="11 15">
        <text>cytidine + H2O + H(+) = uridine + NH4(+)</text>
        <dbReference type="Rhea" id="RHEA:16069"/>
        <dbReference type="ChEBI" id="CHEBI:15377"/>
        <dbReference type="ChEBI" id="CHEBI:15378"/>
        <dbReference type="ChEBI" id="CHEBI:16704"/>
        <dbReference type="ChEBI" id="CHEBI:17562"/>
        <dbReference type="ChEBI" id="CHEBI:28938"/>
        <dbReference type="EC" id="3.5.4.5"/>
    </reaction>
</comment>
<dbReference type="Gene3D" id="3.40.140.10">
    <property type="entry name" value="Cytidine Deaminase, domain 2"/>
    <property type="match status" value="1"/>
</dbReference>
<gene>
    <name evidence="17" type="ORF">ING2E5B_0387</name>
</gene>
<evidence type="ECO:0000256" key="9">
    <source>
        <dbReference type="ARBA" id="ARBA00032005"/>
    </source>
</evidence>
<dbReference type="InterPro" id="IPR016193">
    <property type="entry name" value="Cytidine_deaminase-like"/>
</dbReference>
<evidence type="ECO:0000256" key="13">
    <source>
        <dbReference type="PIRSR" id="PIRSR606262-2"/>
    </source>
</evidence>
<accession>A0A098BYA8</accession>
<evidence type="ECO:0000256" key="2">
    <source>
        <dbReference type="ARBA" id="ARBA00003949"/>
    </source>
</evidence>
<keyword evidence="8 14" id="KW-0862">Zinc</keyword>
<comment type="catalytic activity">
    <reaction evidence="10 15">
        <text>2'-deoxycytidine + H2O + H(+) = 2'-deoxyuridine + NH4(+)</text>
        <dbReference type="Rhea" id="RHEA:13433"/>
        <dbReference type="ChEBI" id="CHEBI:15377"/>
        <dbReference type="ChEBI" id="CHEBI:15378"/>
        <dbReference type="ChEBI" id="CHEBI:15698"/>
        <dbReference type="ChEBI" id="CHEBI:16450"/>
        <dbReference type="ChEBI" id="CHEBI:28938"/>
        <dbReference type="EC" id="3.5.4.5"/>
    </reaction>
</comment>
<comment type="cofactor">
    <cofactor evidence="1 14 15">
        <name>Zn(2+)</name>
        <dbReference type="ChEBI" id="CHEBI:29105"/>
    </cofactor>
</comment>
<dbReference type="GO" id="GO:0005829">
    <property type="term" value="C:cytosol"/>
    <property type="evidence" value="ECO:0007669"/>
    <property type="project" value="TreeGrafter"/>
</dbReference>
<evidence type="ECO:0000256" key="1">
    <source>
        <dbReference type="ARBA" id="ARBA00001947"/>
    </source>
</evidence>
<dbReference type="PANTHER" id="PTHR11644:SF2">
    <property type="entry name" value="CYTIDINE DEAMINASE"/>
    <property type="match status" value="1"/>
</dbReference>
<dbReference type="STRING" id="1562970.ING2E5B_0387"/>
<evidence type="ECO:0000256" key="12">
    <source>
        <dbReference type="PIRSR" id="PIRSR606262-1"/>
    </source>
</evidence>
<dbReference type="NCBIfam" id="TIGR01354">
    <property type="entry name" value="cyt_deam_tetra"/>
    <property type="match status" value="1"/>
</dbReference>
<dbReference type="InterPro" id="IPR016192">
    <property type="entry name" value="APOBEC/CMP_deaminase_Zn-bd"/>
</dbReference>
<evidence type="ECO:0000256" key="15">
    <source>
        <dbReference type="RuleBase" id="RU364006"/>
    </source>
</evidence>
<comment type="similarity">
    <text evidence="3 15">Belongs to the cytidine and deoxycytidylate deaminase family.</text>
</comment>
<dbReference type="GO" id="GO:0042802">
    <property type="term" value="F:identical protein binding"/>
    <property type="evidence" value="ECO:0007669"/>
    <property type="project" value="UniProtKB-ARBA"/>
</dbReference>
<comment type="function">
    <text evidence="2 15">This enzyme scavenges exogenous and endogenous cytidine and 2'-deoxycytidine for UMP synthesis.</text>
</comment>
<dbReference type="PATRIC" id="fig|1562970.3.peg.384"/>
<dbReference type="InterPro" id="IPR002125">
    <property type="entry name" value="CMP_dCMP_dom"/>
</dbReference>
<evidence type="ECO:0000256" key="6">
    <source>
        <dbReference type="ARBA" id="ARBA00022723"/>
    </source>
</evidence>
<feature type="domain" description="CMP/dCMP-type deaminase" evidence="16">
    <location>
        <begin position="20"/>
        <end position="156"/>
    </location>
</feature>
<sequence length="160" mass="17533">MKEINLSTKITVYPIEECSDIEKKLIEAAKNATLNSYAPYSEFHVGAAALLANGEIITGNNQENAAYPSGLCAERTAVFYAHSKYPDQKVEAIAIAAWNKGEFTKDVITPCGGCRQVLLEAENRFNSPMKVMMCGNDSVYVVSSIKDLLPLSFGDEMLKK</sequence>
<keyword evidence="7 15" id="KW-0378">Hydrolase</keyword>
<keyword evidence="6 14" id="KW-0479">Metal-binding</keyword>
<feature type="active site" description="Proton donor" evidence="12">
    <location>
        <position position="74"/>
    </location>
</feature>
<name>A0A098BYA8_9BACT</name>